<comment type="caution">
    <text evidence="1">The sequence shown here is derived from an EMBL/GenBank/DDBJ whole genome shotgun (WGS) entry which is preliminary data.</text>
</comment>
<proteinExistence type="predicted"/>
<evidence type="ECO:0000313" key="2">
    <source>
        <dbReference type="Proteomes" id="UP000784294"/>
    </source>
</evidence>
<organism evidence="1 2">
    <name type="scientific">Protopolystoma xenopodis</name>
    <dbReference type="NCBI Taxonomy" id="117903"/>
    <lineage>
        <taxon>Eukaryota</taxon>
        <taxon>Metazoa</taxon>
        <taxon>Spiralia</taxon>
        <taxon>Lophotrochozoa</taxon>
        <taxon>Platyhelminthes</taxon>
        <taxon>Monogenea</taxon>
        <taxon>Polyopisthocotylea</taxon>
        <taxon>Polystomatidea</taxon>
        <taxon>Polystomatidae</taxon>
        <taxon>Protopolystoma</taxon>
    </lineage>
</organism>
<sequence>MKTSSRRRSRGLCQPELRIKAKRLQCNMIYSSFSGDCRRGQSLVVNAINEGRQAARQVDFDLTGSTFLPGPGGLVRSMGVTTVA</sequence>
<gene>
    <name evidence="1" type="ORF">PXEA_LOCUS30450</name>
</gene>
<keyword evidence="2" id="KW-1185">Reference proteome</keyword>
<evidence type="ECO:0000313" key="1">
    <source>
        <dbReference type="EMBL" id="VEL37010.1"/>
    </source>
</evidence>
<dbReference type="Proteomes" id="UP000784294">
    <property type="component" value="Unassembled WGS sequence"/>
</dbReference>
<dbReference type="EMBL" id="CAAALY010253760">
    <property type="protein sequence ID" value="VEL37010.1"/>
    <property type="molecule type" value="Genomic_DNA"/>
</dbReference>
<dbReference type="OrthoDB" id="4327079at2759"/>
<dbReference type="AlphaFoldDB" id="A0A448XHM7"/>
<protein>
    <submittedName>
        <fullName evidence="1">Uncharacterized protein</fullName>
    </submittedName>
</protein>
<accession>A0A448XHM7</accession>
<reference evidence="1" key="1">
    <citation type="submission" date="2018-11" db="EMBL/GenBank/DDBJ databases">
        <authorList>
            <consortium name="Pathogen Informatics"/>
        </authorList>
    </citation>
    <scope>NUCLEOTIDE SEQUENCE</scope>
</reference>
<name>A0A448XHM7_9PLAT</name>